<dbReference type="PANTHER" id="PTHR36175:SF1">
    <property type="entry name" value="CYANOPHYCINASE"/>
    <property type="match status" value="1"/>
</dbReference>
<gene>
    <name evidence="2" type="ORF">CWI80_10435</name>
</gene>
<dbReference type="STRING" id="1122124.GCA_000423165_01833"/>
<comment type="caution">
    <text evidence="2">The sequence shown here is derived from an EMBL/GenBank/DDBJ whole genome shotgun (WGS) entry which is preliminary data.</text>
</comment>
<name>A0A432Z2T4_9GAMM</name>
<keyword evidence="3" id="KW-1185">Reference proteome</keyword>
<keyword evidence="1" id="KW-0732">Signal</keyword>
<feature type="signal peptide" evidence="1">
    <location>
        <begin position="1"/>
        <end position="23"/>
    </location>
</feature>
<dbReference type="InterPro" id="IPR029062">
    <property type="entry name" value="Class_I_gatase-like"/>
</dbReference>
<reference evidence="3" key="1">
    <citation type="journal article" date="2018" name="Front. Microbiol.">
        <title>Genome-Based Analysis Reveals the Taxonomy and Diversity of the Family Idiomarinaceae.</title>
        <authorList>
            <person name="Liu Y."/>
            <person name="Lai Q."/>
            <person name="Shao Z."/>
        </authorList>
    </citation>
    <scope>NUCLEOTIDE SEQUENCE [LARGE SCALE GENOMIC DNA]</scope>
    <source>
        <strain evidence="3">c121</strain>
    </source>
</reference>
<sequence length="560" mass="61374">MRQFIWAAGLAVLAGLSSGNAFAQTKNSAQEQDDYYPLILLGDALEVCSSMAWQRCFDTDWLDVDSMRSDRYLNLSEKSITPLLAGKNWPMRTQVRDDLKEALELLKDRIKQDVVSERVFLEEFTRRATRYMYDQLSEQDWNMMIDYLELPAASDAVYGVNLKATKTGAARDYLEMIVGEAKQAADGETPHVLVVTAAQRDSLDLVNYYLQTFASAGADASWLPLDVAVMAAREADACDELDSYRETEMGAYRRGVVHRELNARQVAFCEAGDVLTQLRNADAVYFADGNPDLLRPLFVTSRNEPNELAVAMAERVAKNKLVVAAAGRSANVLTGKAVLTGGSSREALREGVFAARVPGLGCHKDNTCPRNLNEHSVTYHPMGGIGLFRWGTIDTRMGEQGNHGRLLRVAATNRVPMAVGVDAATALAVNLRSGDFKVAGERGVFVAVGAQQNERAVAAGFHYLMAGSTGRFSNDGVSNVSFADEAEVVQLEPTTNFLGSRGMYDALRLLCRERDSVEVKQDEFTLTLLGGEAATKQKAGAECQVQNARIGMQYAPPEKF</sequence>
<protein>
    <submittedName>
        <fullName evidence="2">Cyanophycinase</fullName>
    </submittedName>
</protein>
<evidence type="ECO:0000256" key="1">
    <source>
        <dbReference type="SAM" id="SignalP"/>
    </source>
</evidence>
<evidence type="ECO:0000313" key="2">
    <source>
        <dbReference type="EMBL" id="RUO72206.1"/>
    </source>
</evidence>
<evidence type="ECO:0000313" key="3">
    <source>
        <dbReference type="Proteomes" id="UP000287022"/>
    </source>
</evidence>
<feature type="chain" id="PRO_5019164448" evidence="1">
    <location>
        <begin position="24"/>
        <end position="560"/>
    </location>
</feature>
<dbReference type="AlphaFoldDB" id="A0A432Z2T4"/>
<accession>A0A432Z2T4</accession>
<dbReference type="EMBL" id="PIQE01000003">
    <property type="protein sequence ID" value="RUO72206.1"/>
    <property type="molecule type" value="Genomic_DNA"/>
</dbReference>
<dbReference type="PANTHER" id="PTHR36175">
    <property type="entry name" value="CYANOPHYCINASE"/>
    <property type="match status" value="1"/>
</dbReference>
<dbReference type="Gene3D" id="3.40.50.880">
    <property type="match status" value="1"/>
</dbReference>
<dbReference type="Proteomes" id="UP000287022">
    <property type="component" value="Unassembled WGS sequence"/>
</dbReference>
<proteinExistence type="predicted"/>
<organism evidence="2 3">
    <name type="scientific">Pseudidiomarina sediminum</name>
    <dbReference type="NCBI Taxonomy" id="431675"/>
    <lineage>
        <taxon>Bacteria</taxon>
        <taxon>Pseudomonadati</taxon>
        <taxon>Pseudomonadota</taxon>
        <taxon>Gammaproteobacteria</taxon>
        <taxon>Alteromonadales</taxon>
        <taxon>Idiomarinaceae</taxon>
        <taxon>Pseudidiomarina</taxon>
    </lineage>
</organism>
<dbReference type="RefSeq" id="WP_026860571.1">
    <property type="nucleotide sequence ID" value="NZ_PIQE01000003.1"/>
</dbReference>